<dbReference type="GeneID" id="36344875"/>
<accession>W6U6M8</accession>
<dbReference type="RefSeq" id="XP_024347192.1">
    <property type="nucleotide sequence ID" value="XM_024498409.1"/>
</dbReference>
<proteinExistence type="predicted"/>
<evidence type="ECO:0000313" key="1">
    <source>
        <dbReference type="EMBL" id="EUB55996.1"/>
    </source>
</evidence>
<dbReference type="EMBL" id="APAU02000134">
    <property type="protein sequence ID" value="EUB55996.1"/>
    <property type="molecule type" value="Genomic_DNA"/>
</dbReference>
<sequence>MEGCICVGLGEHRLTMTQSNERVRLRCLWAMLSAPPSRSLRRQYIFCLFVFEEVSECYGMVKLCCKKKTK</sequence>
<reference evidence="1 2" key="1">
    <citation type="journal article" date="2013" name="Nat. Genet.">
        <title>The genome of the hydatid tapeworm Echinococcus granulosus.</title>
        <authorList>
            <person name="Zheng H."/>
            <person name="Zhang W."/>
            <person name="Zhang L."/>
            <person name="Zhang Z."/>
            <person name="Li J."/>
            <person name="Lu G."/>
            <person name="Zhu Y."/>
            <person name="Wang Y."/>
            <person name="Huang Y."/>
            <person name="Liu J."/>
            <person name="Kang H."/>
            <person name="Chen J."/>
            <person name="Wang L."/>
            <person name="Chen A."/>
            <person name="Yu S."/>
            <person name="Gao Z."/>
            <person name="Jin L."/>
            <person name="Gu W."/>
            <person name="Wang Z."/>
            <person name="Zhao L."/>
            <person name="Shi B."/>
            <person name="Wen H."/>
            <person name="Lin R."/>
            <person name="Jones M.K."/>
            <person name="Brejova B."/>
            <person name="Vinar T."/>
            <person name="Zhao G."/>
            <person name="McManus D.P."/>
            <person name="Chen Z."/>
            <person name="Zhou Y."/>
            <person name="Wang S."/>
        </authorList>
    </citation>
    <scope>NUCLEOTIDE SEQUENCE [LARGE SCALE GENOMIC DNA]</scope>
</reference>
<name>W6U6M8_ECHGR</name>
<dbReference type="AlphaFoldDB" id="W6U6M8"/>
<dbReference type="Proteomes" id="UP000019149">
    <property type="component" value="Unassembled WGS sequence"/>
</dbReference>
<comment type="caution">
    <text evidence="1">The sequence shown here is derived from an EMBL/GenBank/DDBJ whole genome shotgun (WGS) entry which is preliminary data.</text>
</comment>
<evidence type="ECO:0000313" key="2">
    <source>
        <dbReference type="Proteomes" id="UP000019149"/>
    </source>
</evidence>
<dbReference type="KEGG" id="egl:EGR_09160"/>
<gene>
    <name evidence="1" type="ORF">EGR_09160</name>
</gene>
<dbReference type="CTD" id="36344875"/>
<keyword evidence="2" id="KW-1185">Reference proteome</keyword>
<protein>
    <submittedName>
        <fullName evidence="1">Uncharacterized protein</fullName>
    </submittedName>
</protein>
<organism evidence="1 2">
    <name type="scientific">Echinococcus granulosus</name>
    <name type="common">Hydatid tapeworm</name>
    <dbReference type="NCBI Taxonomy" id="6210"/>
    <lineage>
        <taxon>Eukaryota</taxon>
        <taxon>Metazoa</taxon>
        <taxon>Spiralia</taxon>
        <taxon>Lophotrochozoa</taxon>
        <taxon>Platyhelminthes</taxon>
        <taxon>Cestoda</taxon>
        <taxon>Eucestoda</taxon>
        <taxon>Cyclophyllidea</taxon>
        <taxon>Taeniidae</taxon>
        <taxon>Echinococcus</taxon>
        <taxon>Echinococcus granulosus group</taxon>
    </lineage>
</organism>